<protein>
    <submittedName>
        <fullName evidence="12">Putative membrane-associated Zn-dependent proteases 1</fullName>
    </submittedName>
</protein>
<feature type="transmembrane region" description="Helical" evidence="10">
    <location>
        <begin position="265"/>
        <end position="281"/>
    </location>
</feature>
<dbReference type="InterPro" id="IPR008915">
    <property type="entry name" value="Peptidase_M50"/>
</dbReference>
<reference evidence="12 13" key="1">
    <citation type="submission" date="2015-09" db="EMBL/GenBank/DDBJ databases">
        <title>Identification and resolution of microdiversity through metagenomic sequencing of parallel consortia.</title>
        <authorList>
            <person name="Nelson W.C."/>
            <person name="Romine M.F."/>
            <person name="Lindemann S.R."/>
        </authorList>
    </citation>
    <scope>NUCLEOTIDE SEQUENCE [LARGE SCALE GENOMIC DNA]</scope>
    <source>
        <strain evidence="12">HL-49</strain>
    </source>
</reference>
<evidence type="ECO:0000256" key="8">
    <source>
        <dbReference type="ARBA" id="ARBA00022989"/>
    </source>
</evidence>
<evidence type="ECO:0000256" key="3">
    <source>
        <dbReference type="ARBA" id="ARBA00007931"/>
    </source>
</evidence>
<dbReference type="GO" id="GO:0016020">
    <property type="term" value="C:membrane"/>
    <property type="evidence" value="ECO:0007669"/>
    <property type="project" value="UniProtKB-SubCell"/>
</dbReference>
<gene>
    <name evidence="12" type="ORF">HLUCCX10_14295</name>
</gene>
<keyword evidence="7" id="KW-0809">Transit peptide</keyword>
<name>A0A0P7YEU4_9BACT</name>
<evidence type="ECO:0000313" key="13">
    <source>
        <dbReference type="Proteomes" id="UP000050421"/>
    </source>
</evidence>
<comment type="caution">
    <text evidence="12">The sequence shown here is derived from an EMBL/GenBank/DDBJ whole genome shotgun (WGS) entry which is preliminary data.</text>
</comment>
<keyword evidence="6" id="KW-0378">Hydrolase</keyword>
<evidence type="ECO:0000256" key="4">
    <source>
        <dbReference type="ARBA" id="ARBA00022670"/>
    </source>
</evidence>
<keyword evidence="5 10" id="KW-0812">Transmembrane</keyword>
<dbReference type="PANTHER" id="PTHR31412">
    <property type="entry name" value="ZINC METALLOPROTEASE EGY1"/>
    <property type="match status" value="1"/>
</dbReference>
<dbReference type="CDD" id="cd06160">
    <property type="entry name" value="S2P-M50_like_2"/>
    <property type="match status" value="1"/>
</dbReference>
<feature type="transmembrane region" description="Helical" evidence="10">
    <location>
        <begin position="239"/>
        <end position="259"/>
    </location>
</feature>
<comment type="similarity">
    <text evidence="3">Belongs to the peptidase M50B family.</text>
</comment>
<feature type="transmembrane region" description="Helical" evidence="10">
    <location>
        <begin position="12"/>
        <end position="30"/>
    </location>
</feature>
<feature type="domain" description="Peptidase M50" evidence="11">
    <location>
        <begin position="54"/>
        <end position="253"/>
    </location>
</feature>
<dbReference type="PATRIC" id="fig|1305737.6.peg.3593"/>
<evidence type="ECO:0000256" key="6">
    <source>
        <dbReference type="ARBA" id="ARBA00022801"/>
    </source>
</evidence>
<feature type="transmembrane region" description="Helical" evidence="10">
    <location>
        <begin position="83"/>
        <end position="104"/>
    </location>
</feature>
<dbReference type="Pfam" id="PF02163">
    <property type="entry name" value="Peptidase_M50"/>
    <property type="match status" value="1"/>
</dbReference>
<keyword evidence="9 10" id="KW-0472">Membrane</keyword>
<dbReference type="Proteomes" id="UP000050421">
    <property type="component" value="Unassembled WGS sequence"/>
</dbReference>
<evidence type="ECO:0000256" key="10">
    <source>
        <dbReference type="SAM" id="Phobius"/>
    </source>
</evidence>
<dbReference type="GO" id="GO:0008233">
    <property type="term" value="F:peptidase activity"/>
    <property type="evidence" value="ECO:0007669"/>
    <property type="project" value="UniProtKB-KW"/>
</dbReference>
<evidence type="ECO:0000256" key="7">
    <source>
        <dbReference type="ARBA" id="ARBA00022946"/>
    </source>
</evidence>
<dbReference type="OrthoDB" id="921763at2"/>
<proteinExistence type="inferred from homology"/>
<evidence type="ECO:0000256" key="2">
    <source>
        <dbReference type="ARBA" id="ARBA00004141"/>
    </source>
</evidence>
<dbReference type="STRING" id="1305737.GCA_000526355_00408"/>
<evidence type="ECO:0000259" key="11">
    <source>
        <dbReference type="Pfam" id="PF02163"/>
    </source>
</evidence>
<dbReference type="PANTHER" id="PTHR31412:SF0">
    <property type="entry name" value="ZINC METALLOPROTEASE EGY1, CHLOROPLASTIC-RELATED"/>
    <property type="match status" value="1"/>
</dbReference>
<dbReference type="GO" id="GO:0006508">
    <property type="term" value="P:proteolysis"/>
    <property type="evidence" value="ECO:0007669"/>
    <property type="project" value="UniProtKB-KW"/>
</dbReference>
<keyword evidence="4 12" id="KW-0645">Protease</keyword>
<comment type="subcellular location">
    <subcellularLocation>
        <location evidence="2">Membrane</location>
        <topology evidence="2">Multi-pass membrane protein</topology>
    </subcellularLocation>
</comment>
<evidence type="ECO:0000256" key="5">
    <source>
        <dbReference type="ARBA" id="ARBA00022692"/>
    </source>
</evidence>
<dbReference type="InterPro" id="IPR044838">
    <property type="entry name" value="EGY1-like"/>
</dbReference>
<accession>A0A0P7YEU4</accession>
<organism evidence="12 13">
    <name type="scientific">Algoriphagus marincola HL-49</name>
    <dbReference type="NCBI Taxonomy" id="1305737"/>
    <lineage>
        <taxon>Bacteria</taxon>
        <taxon>Pseudomonadati</taxon>
        <taxon>Bacteroidota</taxon>
        <taxon>Cytophagia</taxon>
        <taxon>Cytophagales</taxon>
        <taxon>Cyclobacteriaceae</taxon>
        <taxon>Algoriphagus</taxon>
    </lineage>
</organism>
<dbReference type="AlphaFoldDB" id="A0A0P7YEU4"/>
<dbReference type="EMBL" id="LJXT01000108">
    <property type="protein sequence ID" value="KPQ13008.1"/>
    <property type="molecule type" value="Genomic_DNA"/>
</dbReference>
<keyword evidence="8 10" id="KW-1133">Transmembrane helix</keyword>
<feature type="transmembrane region" description="Helical" evidence="10">
    <location>
        <begin position="51"/>
        <end position="71"/>
    </location>
</feature>
<comment type="cofactor">
    <cofactor evidence="1">
        <name>Zn(2+)</name>
        <dbReference type="ChEBI" id="CHEBI:29105"/>
    </cofactor>
</comment>
<evidence type="ECO:0000256" key="1">
    <source>
        <dbReference type="ARBA" id="ARBA00001947"/>
    </source>
</evidence>
<evidence type="ECO:0000313" key="12">
    <source>
        <dbReference type="EMBL" id="KPQ13008.1"/>
    </source>
</evidence>
<dbReference type="eggNOG" id="COG1994">
    <property type="taxonomic scope" value="Bacteria"/>
</dbReference>
<feature type="transmembrane region" description="Helical" evidence="10">
    <location>
        <begin position="346"/>
        <end position="367"/>
    </location>
</feature>
<sequence>MYSRKEYLRHGVLFFLTLIAATLAGGEWVYGKSVFGSEESALTWEYFFKSFSYSIPFVGILLIHELGHLFTSIYHRVKCSLPFFIPAWFGFLGAPSLGTLGAVIRMKGFVNSRKKFFDIGVAGPLAGFVVALGVLFYGFLNLPPADYIYEVHPEYLDPNFEGYEGAIEFELGQNLLFWMMTETLADPERMPAMSELIHYPYLFAGYLAFFFTALNLLPIGQLDGGHVIFGLFPRHHEKISLVAFTAFIFYAGLGVISPYLSASELIFRIPLYVGFLFICYFKSGLSIQNRITIALSIAAVQYLMVFFQPTLEGYQGWLLFAFLLGRIMGTRHPEVSGFKPLDPKRLWIGWLAILIFALCFSPQPFIFS</sequence>
<evidence type="ECO:0000256" key="9">
    <source>
        <dbReference type="ARBA" id="ARBA00023136"/>
    </source>
</evidence>
<feature type="transmembrane region" description="Helical" evidence="10">
    <location>
        <begin position="199"/>
        <end position="218"/>
    </location>
</feature>
<feature type="transmembrane region" description="Helical" evidence="10">
    <location>
        <begin position="116"/>
        <end position="140"/>
    </location>
</feature>